<evidence type="ECO:0000259" key="5">
    <source>
        <dbReference type="PROSITE" id="PS51202"/>
    </source>
</evidence>
<feature type="domain" description="RCK C-terminal" evidence="5">
    <location>
        <begin position="120"/>
        <end position="205"/>
    </location>
</feature>
<reference evidence="6" key="1">
    <citation type="submission" date="2020-08" db="EMBL/GenBank/DDBJ databases">
        <title>Genome public.</title>
        <authorList>
            <person name="Liu C."/>
            <person name="Sun Q."/>
        </authorList>
    </citation>
    <scope>NUCLEOTIDE SEQUENCE</scope>
    <source>
        <strain evidence="6">NSJ-54</strain>
    </source>
</reference>
<dbReference type="InterPro" id="IPR036388">
    <property type="entry name" value="WH-like_DNA-bd_sf"/>
</dbReference>
<evidence type="ECO:0000313" key="7">
    <source>
        <dbReference type="Proteomes" id="UP000660861"/>
    </source>
</evidence>
<dbReference type="SUPFAM" id="SSF116726">
    <property type="entry name" value="TrkA C-terminal domain-like"/>
    <property type="match status" value="1"/>
</dbReference>
<dbReference type="InterPro" id="IPR036721">
    <property type="entry name" value="RCK_C_sf"/>
</dbReference>
<dbReference type="PANTHER" id="PTHR44846:SF1">
    <property type="entry name" value="MANNOSYL-D-GLYCERATE TRANSPORT_METABOLISM SYSTEM REPRESSOR MNGR-RELATED"/>
    <property type="match status" value="1"/>
</dbReference>
<dbReference type="Gene3D" id="3.30.70.1450">
    <property type="entry name" value="Regulator of K+ conductance, C-terminal domain"/>
    <property type="match status" value="1"/>
</dbReference>
<evidence type="ECO:0000259" key="4">
    <source>
        <dbReference type="PROSITE" id="PS50949"/>
    </source>
</evidence>
<dbReference type="GO" id="GO:0045892">
    <property type="term" value="P:negative regulation of DNA-templated transcription"/>
    <property type="evidence" value="ECO:0007669"/>
    <property type="project" value="TreeGrafter"/>
</dbReference>
<dbReference type="Proteomes" id="UP000660861">
    <property type="component" value="Unassembled WGS sequence"/>
</dbReference>
<dbReference type="PANTHER" id="PTHR44846">
    <property type="entry name" value="MANNOSYL-D-GLYCERATE TRANSPORT/METABOLISM SYSTEM REPRESSOR MNGR-RELATED"/>
    <property type="match status" value="1"/>
</dbReference>
<organism evidence="6 7">
    <name type="scientific">Zongyangia hominis</name>
    <dbReference type="NCBI Taxonomy" id="2763677"/>
    <lineage>
        <taxon>Bacteria</taxon>
        <taxon>Bacillati</taxon>
        <taxon>Bacillota</taxon>
        <taxon>Clostridia</taxon>
        <taxon>Eubacteriales</taxon>
        <taxon>Oscillospiraceae</taxon>
        <taxon>Zongyangia</taxon>
    </lineage>
</organism>
<keyword evidence="1" id="KW-0805">Transcription regulation</keyword>
<dbReference type="GO" id="GO:0008324">
    <property type="term" value="F:monoatomic cation transmembrane transporter activity"/>
    <property type="evidence" value="ECO:0007669"/>
    <property type="project" value="InterPro"/>
</dbReference>
<feature type="domain" description="HTH gntR-type" evidence="4">
    <location>
        <begin position="6"/>
        <end position="74"/>
    </location>
</feature>
<dbReference type="Pfam" id="PF00392">
    <property type="entry name" value="GntR"/>
    <property type="match status" value="1"/>
</dbReference>
<dbReference type="InterPro" id="IPR050679">
    <property type="entry name" value="Bact_HTH_transcr_reg"/>
</dbReference>
<evidence type="ECO:0000256" key="1">
    <source>
        <dbReference type="ARBA" id="ARBA00023015"/>
    </source>
</evidence>
<evidence type="ECO:0000256" key="2">
    <source>
        <dbReference type="ARBA" id="ARBA00023125"/>
    </source>
</evidence>
<sequence>MKKIVVPAYQRIAIDIANSIADGKYAVGQRISGRTTLASHYGVSPETIRKAVCILQDVGVLSATQGSGIEILSLENTIAFIEQYQKIQTIGDIRRSIYQWSKTQKAMQEELLDNVEELLNITERYDEVNPFTPFRFHITEGMSHVGKTSSDLMFWQNTGATIIAIKRGVDIILSPGPYAVFHQNDIIYFIGEKESYERVKKLFLPEKTQ</sequence>
<keyword evidence="2" id="KW-0238">DNA-binding</keyword>
<dbReference type="SMART" id="SM00345">
    <property type="entry name" value="HTH_GNTR"/>
    <property type="match status" value="1"/>
</dbReference>
<dbReference type="InterPro" id="IPR036390">
    <property type="entry name" value="WH_DNA-bd_sf"/>
</dbReference>
<dbReference type="GO" id="GO:0003700">
    <property type="term" value="F:DNA-binding transcription factor activity"/>
    <property type="evidence" value="ECO:0007669"/>
    <property type="project" value="InterPro"/>
</dbReference>
<proteinExistence type="predicted"/>
<evidence type="ECO:0000256" key="3">
    <source>
        <dbReference type="ARBA" id="ARBA00023163"/>
    </source>
</evidence>
<dbReference type="RefSeq" id="WP_262396989.1">
    <property type="nucleotide sequence ID" value="NZ_JACRTC010000001.1"/>
</dbReference>
<evidence type="ECO:0000313" key="6">
    <source>
        <dbReference type="EMBL" id="MBC8569750.1"/>
    </source>
</evidence>
<comment type="caution">
    <text evidence="6">The sequence shown here is derived from an EMBL/GenBank/DDBJ whole genome shotgun (WGS) entry which is preliminary data.</text>
</comment>
<keyword evidence="7" id="KW-1185">Reference proteome</keyword>
<dbReference type="EMBL" id="JACRTC010000001">
    <property type="protein sequence ID" value="MBC8569750.1"/>
    <property type="molecule type" value="Genomic_DNA"/>
</dbReference>
<dbReference type="GO" id="GO:0003677">
    <property type="term" value="F:DNA binding"/>
    <property type="evidence" value="ECO:0007669"/>
    <property type="project" value="UniProtKB-KW"/>
</dbReference>
<dbReference type="CDD" id="cd07377">
    <property type="entry name" value="WHTH_GntR"/>
    <property type="match status" value="1"/>
</dbReference>
<dbReference type="Pfam" id="PF02080">
    <property type="entry name" value="TrkA_C"/>
    <property type="match status" value="1"/>
</dbReference>
<accession>A0A926E8C3</accession>
<dbReference type="Gene3D" id="1.10.10.10">
    <property type="entry name" value="Winged helix-like DNA-binding domain superfamily/Winged helix DNA-binding domain"/>
    <property type="match status" value="1"/>
</dbReference>
<dbReference type="GO" id="GO:0006813">
    <property type="term" value="P:potassium ion transport"/>
    <property type="evidence" value="ECO:0007669"/>
    <property type="project" value="InterPro"/>
</dbReference>
<dbReference type="InterPro" id="IPR006037">
    <property type="entry name" value="RCK_C"/>
</dbReference>
<dbReference type="PROSITE" id="PS50949">
    <property type="entry name" value="HTH_GNTR"/>
    <property type="match status" value="1"/>
</dbReference>
<dbReference type="PROSITE" id="PS51202">
    <property type="entry name" value="RCK_C"/>
    <property type="match status" value="1"/>
</dbReference>
<keyword evidence="3" id="KW-0804">Transcription</keyword>
<dbReference type="SUPFAM" id="SSF46785">
    <property type="entry name" value="Winged helix' DNA-binding domain"/>
    <property type="match status" value="1"/>
</dbReference>
<gene>
    <name evidence="6" type="ORF">H8709_02785</name>
</gene>
<dbReference type="InterPro" id="IPR000524">
    <property type="entry name" value="Tscrpt_reg_HTH_GntR"/>
</dbReference>
<protein>
    <submittedName>
        <fullName evidence="6">GntR family transcriptional regulator</fullName>
    </submittedName>
</protein>
<name>A0A926E8C3_9FIRM</name>
<dbReference type="AlphaFoldDB" id="A0A926E8C3"/>